<evidence type="ECO:0000313" key="1">
    <source>
        <dbReference type="EMBL" id="CAJ73263.1"/>
    </source>
</evidence>
<dbReference type="AlphaFoldDB" id="Q1Q6Q6"/>
<reference evidence="1" key="2">
    <citation type="submission" date="2006-01" db="EMBL/GenBank/DDBJ databases">
        <authorList>
            <person name="Genoscope"/>
        </authorList>
    </citation>
    <scope>NUCLEOTIDE SEQUENCE</scope>
</reference>
<reference evidence="1" key="1">
    <citation type="journal article" date="2006" name="Nature">
        <title>Deciphering the evolution and metabolism of an anammox bacterium from a community genome.</title>
        <authorList>
            <person name="Strous M."/>
            <person name="Pelletier E."/>
            <person name="Mangenot S."/>
            <person name="Rattei T."/>
            <person name="Lehner A."/>
            <person name="Taylor M.W."/>
            <person name="Horn M."/>
            <person name="Daims H."/>
            <person name="Bartol-Mavel D."/>
            <person name="Wincker P."/>
            <person name="Barbe V."/>
            <person name="Fonknechten N."/>
            <person name="Vallenet D."/>
            <person name="Segurens B."/>
            <person name="Schenowitz-Truong C."/>
            <person name="Medigue C."/>
            <person name="Collingro A."/>
            <person name="Snel B."/>
            <person name="Dutilh B.E."/>
            <person name="OpDenCamp H.J.M."/>
            <person name="vanDerDrift C."/>
            <person name="Cirpus I."/>
            <person name="vanDePas-Schoonen K.T."/>
            <person name="Harhangi H.R."/>
            <person name="vanNiftrik L."/>
            <person name="Schmid M."/>
            <person name="Keltjens J."/>
            <person name="vanDeVossenberg J."/>
            <person name="Kartal B."/>
            <person name="Meier H."/>
            <person name="Frishman D."/>
            <person name="Huynen M.A."/>
            <person name="Mewes H."/>
            <person name="Weissenbach J."/>
            <person name="Jetten M.S.M."/>
            <person name="Wagner M."/>
            <person name="LePaslier D."/>
        </authorList>
    </citation>
    <scope>NUCLEOTIDE SEQUENCE</scope>
</reference>
<accession>Q1Q6Q6</accession>
<proteinExistence type="predicted"/>
<name>Q1Q6Q6_KUEST</name>
<sequence length="75" mass="8786">MVISLSSFVFRLSSFVFRLSSFVFRLSSFVFRHSSLVNCKLVNNFLICEICGSSFVLPYFVHVRFWLVQVRIVLI</sequence>
<dbReference type="EMBL" id="CT573071">
    <property type="protein sequence ID" value="CAJ73263.1"/>
    <property type="molecule type" value="Genomic_DNA"/>
</dbReference>
<gene>
    <name evidence="1" type="ORF">kuste2516</name>
</gene>
<protein>
    <submittedName>
        <fullName evidence="1">Uncharacterized protein</fullName>
    </submittedName>
</protein>
<organism evidence="1">
    <name type="scientific">Kuenenia stuttgartiensis</name>
    <dbReference type="NCBI Taxonomy" id="174633"/>
    <lineage>
        <taxon>Bacteria</taxon>
        <taxon>Pseudomonadati</taxon>
        <taxon>Planctomycetota</taxon>
        <taxon>Candidatus Brocadiia</taxon>
        <taxon>Candidatus Brocadiales</taxon>
        <taxon>Candidatus Brocadiaceae</taxon>
        <taxon>Candidatus Kuenenia</taxon>
    </lineage>
</organism>